<dbReference type="Gene3D" id="3.40.50.300">
    <property type="entry name" value="P-loop containing nucleotide triphosphate hydrolases"/>
    <property type="match status" value="1"/>
</dbReference>
<dbReference type="SUPFAM" id="SSF56436">
    <property type="entry name" value="C-type lectin-like"/>
    <property type="match status" value="1"/>
</dbReference>
<evidence type="ECO:0000313" key="3">
    <source>
        <dbReference type="Proteomes" id="UP000754883"/>
    </source>
</evidence>
<dbReference type="EMBL" id="CABFNO020001387">
    <property type="protein sequence ID" value="CAG9984458.1"/>
    <property type="molecule type" value="Genomic_DNA"/>
</dbReference>
<dbReference type="Gene3D" id="3.90.1580.10">
    <property type="entry name" value="paralog of FGE (formylglycine-generating enzyme)"/>
    <property type="match status" value="1"/>
</dbReference>
<keyword evidence="3" id="KW-1185">Reference proteome</keyword>
<name>A0A9N9UBB0_9HYPO</name>
<evidence type="ECO:0000313" key="2">
    <source>
        <dbReference type="EMBL" id="CAG9984458.1"/>
    </source>
</evidence>
<reference evidence="2 3" key="2">
    <citation type="submission" date="2021-10" db="EMBL/GenBank/DDBJ databases">
        <authorList>
            <person name="Piombo E."/>
        </authorList>
    </citation>
    <scope>NUCLEOTIDE SEQUENCE [LARGE SCALE GENOMIC DNA]</scope>
</reference>
<dbReference type="InterPro" id="IPR049050">
    <property type="entry name" value="nSTAND3"/>
</dbReference>
<dbReference type="SUPFAM" id="SSF52540">
    <property type="entry name" value="P-loop containing nucleoside triphosphate hydrolases"/>
    <property type="match status" value="1"/>
</dbReference>
<gene>
    <name evidence="2" type="ORF">CBYS24578_00012218</name>
</gene>
<dbReference type="Pfam" id="PF20720">
    <property type="entry name" value="nSTAND3"/>
    <property type="match status" value="1"/>
</dbReference>
<organism evidence="2 3">
    <name type="scientific">Clonostachys byssicola</name>
    <dbReference type="NCBI Taxonomy" id="160290"/>
    <lineage>
        <taxon>Eukaryota</taxon>
        <taxon>Fungi</taxon>
        <taxon>Dikarya</taxon>
        <taxon>Ascomycota</taxon>
        <taxon>Pezizomycotina</taxon>
        <taxon>Sordariomycetes</taxon>
        <taxon>Hypocreomycetidae</taxon>
        <taxon>Hypocreales</taxon>
        <taxon>Bionectriaceae</taxon>
        <taxon>Clonostachys</taxon>
    </lineage>
</organism>
<dbReference type="InterPro" id="IPR027417">
    <property type="entry name" value="P-loop_NTPase"/>
</dbReference>
<comment type="caution">
    <text evidence="2">The sequence shown here is derived from an EMBL/GenBank/DDBJ whole genome shotgun (WGS) entry which is preliminary data.</text>
</comment>
<accession>A0A9N9UBB0</accession>
<proteinExistence type="predicted"/>
<evidence type="ECO:0000259" key="1">
    <source>
        <dbReference type="Pfam" id="PF20720"/>
    </source>
</evidence>
<dbReference type="InterPro" id="IPR016187">
    <property type="entry name" value="CTDL_fold"/>
</dbReference>
<protein>
    <recommendedName>
        <fullName evidence="1">Novel STAND NTPase 3 domain-containing protein</fullName>
    </recommendedName>
</protein>
<dbReference type="Proteomes" id="UP000754883">
    <property type="component" value="Unassembled WGS sequence"/>
</dbReference>
<sequence length="570" mass="61917">MDQWQVREAAAAELGKGKLLTKPNGAPLDVENGYIPLLINLTFEDKAAKGLRKRRPGDKREAAVYFTALEAVQDNRTLLLTGPSGAGKTTLAKHICFSFATGSAYKSKPVIRNEDGEVHEEIWDGSTIVPYLVTIESLKDLHRFTEELPHSLQAWSERGPARENQEIIYVLDSIEASGVGGLGLLSSVVDMIRASYGARLLVLGRQEELHNWILPSGLVRQQLLPLLQSQRLQSISGFQDGLSPSLSSLGSGSAAALPAIFAMSLSCNSEGETNEGVLDTWIEAYIKSAGGLEELLMNAHDAFYGRYNGALSSVVQQPFMSSRVFRDLLVAKHLASKPDAALQVLGHDSVTAQPIVKSLLHRISNHPTRKSLIDSMLHAESGLTSLRVALLAADFVDVQENTQVVSARSKLLEILMKGSLSVPERVMAGRILSRLGDPRDLEALAVIPKGRSTHGSASHPNSAPPYELELDEFRIGIFPVVNANYLKFIQETGRAWVSPDGNDAETQNAPATDVTCGESLGKLGQEMWSSFQQNPNGSGHVEGTKLRHAQQRSFTLGGPYGQRMHPIAKI</sequence>
<reference evidence="3" key="1">
    <citation type="submission" date="2019-06" db="EMBL/GenBank/DDBJ databases">
        <authorList>
            <person name="Broberg M."/>
        </authorList>
    </citation>
    <scope>NUCLEOTIDE SEQUENCE [LARGE SCALE GENOMIC DNA]</scope>
</reference>
<dbReference type="InterPro" id="IPR042095">
    <property type="entry name" value="SUMF_sf"/>
</dbReference>
<dbReference type="AlphaFoldDB" id="A0A9N9UBB0"/>
<feature type="domain" description="Novel STAND NTPase 3" evidence="1">
    <location>
        <begin position="65"/>
        <end position="103"/>
    </location>
</feature>
<dbReference type="OrthoDB" id="659at2759"/>